<dbReference type="InterPro" id="IPR051448">
    <property type="entry name" value="CdaR-like_regulators"/>
</dbReference>
<dbReference type="Pfam" id="PF14361">
    <property type="entry name" value="RsbRD_N"/>
    <property type="match status" value="1"/>
</dbReference>
<dbReference type="PANTHER" id="PTHR33744:SF1">
    <property type="entry name" value="DNA-BINDING TRANSCRIPTIONAL ACTIVATOR ADER"/>
    <property type="match status" value="1"/>
</dbReference>
<gene>
    <name evidence="5" type="ORF">nbrc107696_35970</name>
</gene>
<organism evidence="5 6">
    <name type="scientific">Gordonia spumicola</name>
    <dbReference type="NCBI Taxonomy" id="589161"/>
    <lineage>
        <taxon>Bacteria</taxon>
        <taxon>Bacillati</taxon>
        <taxon>Actinomycetota</taxon>
        <taxon>Actinomycetes</taxon>
        <taxon>Mycobacteriales</taxon>
        <taxon>Gordoniaceae</taxon>
        <taxon>Gordonia</taxon>
    </lineage>
</organism>
<comment type="similarity">
    <text evidence="1">Belongs to the CdaR family.</text>
</comment>
<feature type="domain" description="PucR C-terminal helix-turn-helix" evidence="2">
    <location>
        <begin position="328"/>
        <end position="385"/>
    </location>
</feature>
<feature type="domain" description="RsbT co-antagonist protein RsbRD N-terminal" evidence="3">
    <location>
        <begin position="24"/>
        <end position="157"/>
    </location>
</feature>
<dbReference type="Pfam" id="PF13556">
    <property type="entry name" value="HTH_30"/>
    <property type="match status" value="1"/>
</dbReference>
<dbReference type="InterPro" id="IPR025736">
    <property type="entry name" value="PucR_C-HTH_dom"/>
</dbReference>
<accession>A0A7I9VDB7</accession>
<proteinExistence type="inferred from homology"/>
<evidence type="ECO:0008006" key="7">
    <source>
        <dbReference type="Google" id="ProtNLM"/>
    </source>
</evidence>
<comment type="caution">
    <text evidence="5">The sequence shown here is derived from an EMBL/GenBank/DDBJ whole genome shotgun (WGS) entry which is preliminary data.</text>
</comment>
<evidence type="ECO:0000259" key="3">
    <source>
        <dbReference type="Pfam" id="PF14361"/>
    </source>
</evidence>
<dbReference type="Proteomes" id="UP000444960">
    <property type="component" value="Unassembled WGS sequence"/>
</dbReference>
<keyword evidence="6" id="KW-1185">Reference proteome</keyword>
<dbReference type="AlphaFoldDB" id="A0A7I9VDB7"/>
<evidence type="ECO:0000256" key="1">
    <source>
        <dbReference type="ARBA" id="ARBA00006754"/>
    </source>
</evidence>
<evidence type="ECO:0000313" key="5">
    <source>
        <dbReference type="EMBL" id="GEE03151.1"/>
    </source>
</evidence>
<evidence type="ECO:0000259" key="2">
    <source>
        <dbReference type="Pfam" id="PF13556"/>
    </source>
</evidence>
<evidence type="ECO:0000313" key="6">
    <source>
        <dbReference type="Proteomes" id="UP000444960"/>
    </source>
</evidence>
<feature type="domain" description="CdaR GGDEF-like" evidence="4">
    <location>
        <begin position="174"/>
        <end position="279"/>
    </location>
</feature>
<sequence length="389" mass="41237">MTSLVEATPTLAERVAAEIRSGDDSVVDAVIAAIVASDTFYAEATMLTAEQLRDSCVANLHAMVETLAVKSRLDLTPAHEAGRLKARLGIPISSLLRAFRLGGRALWDRIAEMADGPGDVELGSIAADLWEIVDTYSDAAVQAYHDTEVDLTRADEMRAARLVRSVFDDHSAHPSRLLDAMRGLRLPETGVFAVIVADCDAGVLTPGGLRRDAAAVGVESVWDMQVDSAIGLVVAQAARDVDATATWLARLTRGRVGVSAVFSSPMSIVAALAEAQSAVGCGGVGVTRFGDDPVAHLLAADRAASGVAAEQILGPVLRLPPAERADMLAVLDAWYRCAGSATAVAELLYCHRNTVRYRLRKIGDLTGRDTTDPVQSAELYVALRAVQLR</sequence>
<dbReference type="PANTHER" id="PTHR33744">
    <property type="entry name" value="CARBOHYDRATE DIACID REGULATOR"/>
    <property type="match status" value="1"/>
</dbReference>
<evidence type="ECO:0000259" key="4">
    <source>
        <dbReference type="Pfam" id="PF17853"/>
    </source>
</evidence>
<dbReference type="InterPro" id="IPR042070">
    <property type="entry name" value="PucR_C-HTH_sf"/>
</dbReference>
<dbReference type="EMBL" id="BJOV01000005">
    <property type="protein sequence ID" value="GEE03151.1"/>
    <property type="molecule type" value="Genomic_DNA"/>
</dbReference>
<dbReference type="Pfam" id="PF17853">
    <property type="entry name" value="GGDEF_2"/>
    <property type="match status" value="1"/>
</dbReference>
<dbReference type="OrthoDB" id="3190266at2"/>
<dbReference type="Gene3D" id="1.10.10.2840">
    <property type="entry name" value="PucR C-terminal helix-turn-helix domain"/>
    <property type="match status" value="1"/>
</dbReference>
<protein>
    <recommendedName>
        <fullName evidence="7">PucR family transcriptional regulator</fullName>
    </recommendedName>
</protein>
<dbReference type="InterPro" id="IPR041522">
    <property type="entry name" value="CdaR_GGDEF"/>
</dbReference>
<reference evidence="6" key="1">
    <citation type="submission" date="2019-06" db="EMBL/GenBank/DDBJ databases">
        <title>Gordonia isolated from sludge of a wastewater treatment plant.</title>
        <authorList>
            <person name="Tamura T."/>
            <person name="Aoyama K."/>
            <person name="Kang Y."/>
            <person name="Saito S."/>
            <person name="Akiyama N."/>
            <person name="Yazawa K."/>
            <person name="Gonoi T."/>
            <person name="Mikami Y."/>
        </authorList>
    </citation>
    <scope>NUCLEOTIDE SEQUENCE [LARGE SCALE GENOMIC DNA]</scope>
    <source>
        <strain evidence="6">NBRC 107696</strain>
    </source>
</reference>
<name>A0A7I9VDB7_9ACTN</name>
<dbReference type="InterPro" id="IPR025751">
    <property type="entry name" value="RsbRD_N_dom"/>
</dbReference>
<dbReference type="RefSeq" id="WP_161896702.1">
    <property type="nucleotide sequence ID" value="NZ_BJOV01000005.1"/>
</dbReference>